<evidence type="ECO:0000313" key="2">
    <source>
        <dbReference type="EMBL" id="KAH3750039.1"/>
    </source>
</evidence>
<protein>
    <submittedName>
        <fullName evidence="2">Uncharacterized protein</fullName>
    </submittedName>
</protein>
<feature type="compositionally biased region" description="Basic and acidic residues" evidence="1">
    <location>
        <begin position="123"/>
        <end position="132"/>
    </location>
</feature>
<gene>
    <name evidence="2" type="ORF">DPMN_184555</name>
</gene>
<dbReference type="EMBL" id="JAIWYP010000010">
    <property type="protein sequence ID" value="KAH3750039.1"/>
    <property type="molecule type" value="Genomic_DNA"/>
</dbReference>
<feature type="region of interest" description="Disordered" evidence="1">
    <location>
        <begin position="112"/>
        <end position="132"/>
    </location>
</feature>
<comment type="caution">
    <text evidence="2">The sequence shown here is derived from an EMBL/GenBank/DDBJ whole genome shotgun (WGS) entry which is preliminary data.</text>
</comment>
<accession>A0A9D4I6J7</accession>
<organism evidence="2 3">
    <name type="scientific">Dreissena polymorpha</name>
    <name type="common">Zebra mussel</name>
    <name type="synonym">Mytilus polymorpha</name>
    <dbReference type="NCBI Taxonomy" id="45954"/>
    <lineage>
        <taxon>Eukaryota</taxon>
        <taxon>Metazoa</taxon>
        <taxon>Spiralia</taxon>
        <taxon>Lophotrochozoa</taxon>
        <taxon>Mollusca</taxon>
        <taxon>Bivalvia</taxon>
        <taxon>Autobranchia</taxon>
        <taxon>Heteroconchia</taxon>
        <taxon>Euheterodonta</taxon>
        <taxon>Imparidentia</taxon>
        <taxon>Neoheterodontei</taxon>
        <taxon>Myida</taxon>
        <taxon>Dreissenoidea</taxon>
        <taxon>Dreissenidae</taxon>
        <taxon>Dreissena</taxon>
    </lineage>
</organism>
<sequence length="132" mass="15004">MYGNARTDSVDKFRFLKTKEVCDDSPNASKNVDLSVLPPCKQCLLQHIRRVNYQVGTWKRSHMPDLDIPLATKGHGWPKNTDTGLIEPFWIDGDILPPQIIDVLEDMANKFIEDNNTDESDTETDRVGDKDS</sequence>
<name>A0A9D4I6J7_DREPO</name>
<evidence type="ECO:0000313" key="3">
    <source>
        <dbReference type="Proteomes" id="UP000828390"/>
    </source>
</evidence>
<reference evidence="2" key="2">
    <citation type="submission" date="2020-11" db="EMBL/GenBank/DDBJ databases">
        <authorList>
            <person name="McCartney M.A."/>
            <person name="Auch B."/>
            <person name="Kono T."/>
            <person name="Mallez S."/>
            <person name="Becker A."/>
            <person name="Gohl D.M."/>
            <person name="Silverstein K.A.T."/>
            <person name="Koren S."/>
            <person name="Bechman K.B."/>
            <person name="Herman A."/>
            <person name="Abrahante J.E."/>
            <person name="Garbe J."/>
        </authorList>
    </citation>
    <scope>NUCLEOTIDE SEQUENCE</scope>
    <source>
        <strain evidence="2">Duluth1</strain>
        <tissue evidence="2">Whole animal</tissue>
    </source>
</reference>
<reference evidence="2" key="1">
    <citation type="journal article" date="2019" name="bioRxiv">
        <title>The Genome of the Zebra Mussel, Dreissena polymorpha: A Resource for Invasive Species Research.</title>
        <authorList>
            <person name="McCartney M.A."/>
            <person name="Auch B."/>
            <person name="Kono T."/>
            <person name="Mallez S."/>
            <person name="Zhang Y."/>
            <person name="Obille A."/>
            <person name="Becker A."/>
            <person name="Abrahante J.E."/>
            <person name="Garbe J."/>
            <person name="Badalamenti J.P."/>
            <person name="Herman A."/>
            <person name="Mangelson H."/>
            <person name="Liachko I."/>
            <person name="Sullivan S."/>
            <person name="Sone E.D."/>
            <person name="Koren S."/>
            <person name="Silverstein K.A.T."/>
            <person name="Beckman K.B."/>
            <person name="Gohl D.M."/>
        </authorList>
    </citation>
    <scope>NUCLEOTIDE SEQUENCE</scope>
    <source>
        <strain evidence="2">Duluth1</strain>
        <tissue evidence="2">Whole animal</tissue>
    </source>
</reference>
<proteinExistence type="predicted"/>
<dbReference type="Proteomes" id="UP000828390">
    <property type="component" value="Unassembled WGS sequence"/>
</dbReference>
<keyword evidence="3" id="KW-1185">Reference proteome</keyword>
<dbReference type="AlphaFoldDB" id="A0A9D4I6J7"/>
<evidence type="ECO:0000256" key="1">
    <source>
        <dbReference type="SAM" id="MobiDB-lite"/>
    </source>
</evidence>